<keyword evidence="1" id="KW-0812">Transmembrane</keyword>
<dbReference type="AlphaFoldDB" id="A0A4R5E0T5"/>
<dbReference type="OrthoDB" id="965377at2"/>
<dbReference type="EMBL" id="SMFL01000002">
    <property type="protein sequence ID" value="TDE17233.1"/>
    <property type="molecule type" value="Genomic_DNA"/>
</dbReference>
<keyword evidence="1" id="KW-0472">Membrane</keyword>
<organism evidence="2 3">
    <name type="scientific">Dyadobacter psychrotolerans</name>
    <dbReference type="NCBI Taxonomy" id="2541721"/>
    <lineage>
        <taxon>Bacteria</taxon>
        <taxon>Pseudomonadati</taxon>
        <taxon>Bacteroidota</taxon>
        <taxon>Cytophagia</taxon>
        <taxon>Cytophagales</taxon>
        <taxon>Spirosomataceae</taxon>
        <taxon>Dyadobacter</taxon>
    </lineage>
</organism>
<evidence type="ECO:0000313" key="3">
    <source>
        <dbReference type="Proteomes" id="UP000294850"/>
    </source>
</evidence>
<reference evidence="2 3" key="1">
    <citation type="submission" date="2019-03" db="EMBL/GenBank/DDBJ databases">
        <title>Dyadobacter AR-3-6 sp. nov., isolated from arctic soil.</title>
        <authorList>
            <person name="Chaudhary D.K."/>
        </authorList>
    </citation>
    <scope>NUCLEOTIDE SEQUENCE [LARGE SCALE GENOMIC DNA]</scope>
    <source>
        <strain evidence="2 3">AR-3-6</strain>
    </source>
</reference>
<keyword evidence="1" id="KW-1133">Transmembrane helix</keyword>
<comment type="caution">
    <text evidence="2">The sequence shown here is derived from an EMBL/GenBank/DDBJ whole genome shotgun (WGS) entry which is preliminary data.</text>
</comment>
<name>A0A4R5E0T5_9BACT</name>
<feature type="transmembrane region" description="Helical" evidence="1">
    <location>
        <begin position="17"/>
        <end position="38"/>
    </location>
</feature>
<evidence type="ECO:0000256" key="1">
    <source>
        <dbReference type="SAM" id="Phobius"/>
    </source>
</evidence>
<evidence type="ECO:0000313" key="2">
    <source>
        <dbReference type="EMBL" id="TDE17233.1"/>
    </source>
</evidence>
<sequence length="66" mass="7780">MIDNVMRKLNMAMALKWFVFLPMILPACVIFGAIQGMMTMADKVWTRMWLDIEKIEVESWDKDVLL</sequence>
<accession>A0A4R5E0T5</accession>
<dbReference type="Proteomes" id="UP000294850">
    <property type="component" value="Unassembled WGS sequence"/>
</dbReference>
<protein>
    <submittedName>
        <fullName evidence="2">Uncharacterized protein</fullName>
    </submittedName>
</protein>
<proteinExistence type="predicted"/>
<keyword evidence="3" id="KW-1185">Reference proteome</keyword>
<gene>
    <name evidence="2" type="ORF">E0F88_04860</name>
</gene>